<evidence type="ECO:0000313" key="1">
    <source>
        <dbReference type="EMBL" id="EEF38070.1"/>
    </source>
</evidence>
<gene>
    <name evidence="1" type="ORF">RCOM_0961700</name>
</gene>
<dbReference type="Proteomes" id="UP000008311">
    <property type="component" value="Unassembled WGS sequence"/>
</dbReference>
<proteinExistence type="predicted"/>
<evidence type="ECO:0000313" key="2">
    <source>
        <dbReference type="Proteomes" id="UP000008311"/>
    </source>
</evidence>
<sequence>MDPSRMPDPPTNLFSSPLPFPFYIARTKEAVTTTKNNLPVPPKPTSTSVIYTRESPALKTLREIARSISPANYLCHSKQYRILQDFIN</sequence>
<keyword evidence="2" id="KW-1185">Reference proteome</keyword>
<name>B9SEB1_RICCO</name>
<organism evidence="1 2">
    <name type="scientific">Ricinus communis</name>
    <name type="common">Castor bean</name>
    <dbReference type="NCBI Taxonomy" id="3988"/>
    <lineage>
        <taxon>Eukaryota</taxon>
        <taxon>Viridiplantae</taxon>
        <taxon>Streptophyta</taxon>
        <taxon>Embryophyta</taxon>
        <taxon>Tracheophyta</taxon>
        <taxon>Spermatophyta</taxon>
        <taxon>Magnoliopsida</taxon>
        <taxon>eudicotyledons</taxon>
        <taxon>Gunneridae</taxon>
        <taxon>Pentapetalae</taxon>
        <taxon>rosids</taxon>
        <taxon>fabids</taxon>
        <taxon>Malpighiales</taxon>
        <taxon>Euphorbiaceae</taxon>
        <taxon>Acalyphoideae</taxon>
        <taxon>Acalypheae</taxon>
        <taxon>Ricinus</taxon>
    </lineage>
</organism>
<dbReference type="AlphaFoldDB" id="B9SEB1"/>
<protein>
    <submittedName>
        <fullName evidence="1">Uncharacterized protein</fullName>
    </submittedName>
</protein>
<accession>B9SEB1</accession>
<dbReference type="InParanoid" id="B9SEB1"/>
<reference evidence="2" key="1">
    <citation type="journal article" date="2010" name="Nat. Biotechnol.">
        <title>Draft genome sequence of the oilseed species Ricinus communis.</title>
        <authorList>
            <person name="Chan A.P."/>
            <person name="Crabtree J."/>
            <person name="Zhao Q."/>
            <person name="Lorenzi H."/>
            <person name="Orvis J."/>
            <person name="Puiu D."/>
            <person name="Melake-Berhan A."/>
            <person name="Jones K.M."/>
            <person name="Redman J."/>
            <person name="Chen G."/>
            <person name="Cahoon E.B."/>
            <person name="Gedil M."/>
            <person name="Stanke M."/>
            <person name="Haas B.J."/>
            <person name="Wortman J.R."/>
            <person name="Fraser-Liggett C.M."/>
            <person name="Ravel J."/>
            <person name="Rabinowicz P.D."/>
        </authorList>
    </citation>
    <scope>NUCLEOTIDE SEQUENCE [LARGE SCALE GENOMIC DNA]</scope>
    <source>
        <strain evidence="2">cv. Hale</strain>
    </source>
</reference>
<dbReference type="EMBL" id="EQ973935">
    <property type="protein sequence ID" value="EEF38070.1"/>
    <property type="molecule type" value="Genomic_DNA"/>
</dbReference>